<evidence type="ECO:0000259" key="23">
    <source>
        <dbReference type="SMART" id="SM00481"/>
    </source>
</evidence>
<dbReference type="SUPFAM" id="SSF81301">
    <property type="entry name" value="Nucleotidyltransferase"/>
    <property type="match status" value="1"/>
</dbReference>
<evidence type="ECO:0000256" key="5">
    <source>
        <dbReference type="ARBA" id="ARBA00020020"/>
    </source>
</evidence>
<keyword evidence="7" id="KW-0237">DNA synthesis</keyword>
<evidence type="ECO:0000256" key="19">
    <source>
        <dbReference type="ARBA" id="ARBA00044678"/>
    </source>
</evidence>
<dbReference type="PANTHER" id="PTHR36928">
    <property type="entry name" value="PHOSPHATASE YCDX-RELATED"/>
    <property type="match status" value="1"/>
</dbReference>
<sequence length="577" mass="63570">MRNLEIATLFHEIADLLEIKDDNAFKIRAYRRAAMNLESLTEEIEAVAARGGLADIAGIGKDLAAKIRQALETGRMAYLDELRAEIPRGVVELMAIPGVGPKTAKLLFQQLQVDSVETLESLALQGKLLGLPGVKQKTVDNILKGIQVVKAGRERMPLGRALPLAHELVRILEQLPEVRQISLAGSLRRMRETVKDVDLLVTSAQPAKIMAVFTSLPQVSEVLLQGETKATIRHREGIQVDLRVVEPDCFGAALQYFTGSKTHNIRVREFAVRKGLKVSEYGVFQEATGTRIAGAGEEEVYNAIGLPYIPPELREDAGEVEAALEGRLPHLLTLSDLRGDLHAHTNWTDGHHTLEALIEAAQRKGYEYIIVSDHSRAATVAGGISEEKLLEQIGRIRALSKKYPKIRILAGSECDILADGSLDFPDRALAQLDIVVCAIHSRFKQDRAGMTARIVKALSNPYVHIFAHPTGRLIGERDPYDVDMEAVLAAARQYGKALEINAQPSRLDLNDHHARQAKELGVKLAISTDTHVLDQLDNMALGVAVARRAWLEKADVINTWPLDKLLTWAHKSRPKVA</sequence>
<keyword evidence="10" id="KW-0235">DNA replication</keyword>
<dbReference type="Gene3D" id="1.10.150.110">
    <property type="entry name" value="DNA polymerase beta, N-terminal domain-like"/>
    <property type="match status" value="1"/>
</dbReference>
<keyword evidence="14" id="KW-0915">Sodium</keyword>
<dbReference type="Gene3D" id="1.10.150.20">
    <property type="entry name" value="5' to 3' exonuclease, C-terminal subdomain"/>
    <property type="match status" value="1"/>
</dbReference>
<dbReference type="GO" id="GO:0003677">
    <property type="term" value="F:DNA binding"/>
    <property type="evidence" value="ECO:0007669"/>
    <property type="project" value="InterPro"/>
</dbReference>
<dbReference type="Pfam" id="PF14791">
    <property type="entry name" value="DNA_pol_B_thumb"/>
    <property type="match status" value="1"/>
</dbReference>
<evidence type="ECO:0000256" key="13">
    <source>
        <dbReference type="ARBA" id="ARBA00022932"/>
    </source>
</evidence>
<dbReference type="InterPro" id="IPR016195">
    <property type="entry name" value="Pol/histidinol_Pase-like"/>
</dbReference>
<evidence type="ECO:0000256" key="21">
    <source>
        <dbReference type="ARBA" id="ARBA00049244"/>
    </source>
</evidence>
<dbReference type="InterPro" id="IPR002054">
    <property type="entry name" value="DNA-dir_DNA_pol_X"/>
</dbReference>
<evidence type="ECO:0000256" key="16">
    <source>
        <dbReference type="ARBA" id="ARBA00035717"/>
    </source>
</evidence>
<dbReference type="NCBIfam" id="NF006375">
    <property type="entry name" value="PRK08609.1"/>
    <property type="match status" value="1"/>
</dbReference>
<evidence type="ECO:0000259" key="22">
    <source>
        <dbReference type="SMART" id="SM00278"/>
    </source>
</evidence>
<dbReference type="GO" id="GO:0140078">
    <property type="term" value="F:class I DNA-(apurinic or apyrimidinic site) endonuclease activity"/>
    <property type="evidence" value="ECO:0007669"/>
    <property type="project" value="UniProtKB-EC"/>
</dbReference>
<dbReference type="InterPro" id="IPR029398">
    <property type="entry name" value="PolB_thumb"/>
</dbReference>
<keyword evidence="11" id="KW-0227">DNA damage</keyword>
<dbReference type="EMBL" id="CABIKM010000045">
    <property type="protein sequence ID" value="VUZ86164.1"/>
    <property type="molecule type" value="Genomic_DNA"/>
</dbReference>
<evidence type="ECO:0000313" key="26">
    <source>
        <dbReference type="Proteomes" id="UP000334340"/>
    </source>
</evidence>
<dbReference type="Pfam" id="PF02811">
    <property type="entry name" value="PHP"/>
    <property type="match status" value="1"/>
</dbReference>
<evidence type="ECO:0000259" key="24">
    <source>
        <dbReference type="SMART" id="SM00483"/>
    </source>
</evidence>
<keyword evidence="13" id="KW-0239">DNA-directed DNA polymerase</keyword>
<evidence type="ECO:0000256" key="1">
    <source>
        <dbReference type="ARBA" id="ARBA00001946"/>
    </source>
</evidence>
<accession>A0A564ZLH2</accession>
<evidence type="ECO:0000256" key="6">
    <source>
        <dbReference type="ARBA" id="ARBA00022481"/>
    </source>
</evidence>
<dbReference type="Proteomes" id="UP000334340">
    <property type="component" value="Unassembled WGS sequence"/>
</dbReference>
<dbReference type="Gene3D" id="3.30.460.10">
    <property type="entry name" value="Beta Polymerase, domain 2"/>
    <property type="match status" value="1"/>
</dbReference>
<dbReference type="SMART" id="SM00483">
    <property type="entry name" value="POLXc"/>
    <property type="match status" value="1"/>
</dbReference>
<dbReference type="GO" id="GO:0005829">
    <property type="term" value="C:cytosol"/>
    <property type="evidence" value="ECO:0007669"/>
    <property type="project" value="TreeGrafter"/>
</dbReference>
<comment type="catalytic activity">
    <reaction evidence="21">
        <text>DNA(n) + a 2'-deoxyribonucleoside 5'-triphosphate = DNA(n+1) + diphosphate</text>
        <dbReference type="Rhea" id="RHEA:22508"/>
        <dbReference type="Rhea" id="RHEA-COMP:17339"/>
        <dbReference type="Rhea" id="RHEA-COMP:17340"/>
        <dbReference type="ChEBI" id="CHEBI:33019"/>
        <dbReference type="ChEBI" id="CHEBI:61560"/>
        <dbReference type="ChEBI" id="CHEBI:173112"/>
        <dbReference type="EC" id="2.7.7.7"/>
    </reaction>
</comment>
<dbReference type="Gene3D" id="3.20.20.140">
    <property type="entry name" value="Metal-dependent hydrolases"/>
    <property type="match status" value="1"/>
</dbReference>
<dbReference type="EC" id="4.2.99.18" evidence="4"/>
<dbReference type="InterPro" id="IPR002008">
    <property type="entry name" value="DNA_pol_X_beta-like"/>
</dbReference>
<comment type="catalytic activity">
    <reaction evidence="19">
        <text>a 5'-end 2'-deoxyribose-2'-deoxyribonucleotide-DNA = (2E,4S)-4-hydroxypenten-2-al-5-phosphate + a 5'-end 5'-phospho-2'-deoxyribonucleoside-DNA + H(+)</text>
        <dbReference type="Rhea" id="RHEA:76255"/>
        <dbReference type="Rhea" id="RHEA-COMP:13180"/>
        <dbReference type="Rhea" id="RHEA-COMP:18657"/>
        <dbReference type="ChEBI" id="CHEBI:15378"/>
        <dbReference type="ChEBI" id="CHEBI:136412"/>
        <dbReference type="ChEBI" id="CHEBI:195194"/>
        <dbReference type="ChEBI" id="CHEBI:195195"/>
    </reaction>
</comment>
<dbReference type="InterPro" id="IPR037160">
    <property type="entry name" value="DNA_Pol_thumb_sf"/>
</dbReference>
<comment type="catalytic activity">
    <reaction evidence="18">
        <text>2'-deoxyribonucleotide-(2'-deoxyribose 5'-phosphate)-2'-deoxyribonucleotide-DNA = a 3'-end 2'-deoxyribonucleotide-(2,3-dehydro-2,3-deoxyribose 5'-phosphate)-DNA + a 5'-end 5'-phospho-2'-deoxyribonucleoside-DNA + H(+)</text>
        <dbReference type="Rhea" id="RHEA:66592"/>
        <dbReference type="Rhea" id="RHEA-COMP:13180"/>
        <dbReference type="Rhea" id="RHEA-COMP:16897"/>
        <dbReference type="Rhea" id="RHEA-COMP:17067"/>
        <dbReference type="ChEBI" id="CHEBI:15378"/>
        <dbReference type="ChEBI" id="CHEBI:136412"/>
        <dbReference type="ChEBI" id="CHEBI:157695"/>
        <dbReference type="ChEBI" id="CHEBI:167181"/>
        <dbReference type="EC" id="4.2.99.18"/>
    </reaction>
</comment>
<dbReference type="Pfam" id="PF14716">
    <property type="entry name" value="HHH_8"/>
    <property type="match status" value="1"/>
</dbReference>
<dbReference type="GO" id="GO:0003887">
    <property type="term" value="F:DNA-directed DNA polymerase activity"/>
    <property type="evidence" value="ECO:0007669"/>
    <property type="project" value="UniProtKB-KW"/>
</dbReference>
<keyword evidence="6" id="KW-0488">Methylation</keyword>
<dbReference type="InterPro" id="IPR003141">
    <property type="entry name" value="Pol/His_phosphatase_N"/>
</dbReference>
<dbReference type="PIRSF" id="PIRSF005047">
    <property type="entry name" value="UCP005047_YshC"/>
    <property type="match status" value="1"/>
</dbReference>
<feature type="domain" description="DNA-directed DNA polymerase X" evidence="24">
    <location>
        <begin position="1"/>
        <end position="315"/>
    </location>
</feature>
<dbReference type="SMART" id="SM00278">
    <property type="entry name" value="HhH1"/>
    <property type="match status" value="3"/>
</dbReference>
<dbReference type="SUPFAM" id="SSF89550">
    <property type="entry name" value="PHP domain-like"/>
    <property type="match status" value="1"/>
</dbReference>
<keyword evidence="8" id="KW-0808">Transferase</keyword>
<evidence type="ECO:0000256" key="18">
    <source>
        <dbReference type="ARBA" id="ARBA00044632"/>
    </source>
</evidence>
<comment type="cofactor">
    <cofactor evidence="1">
        <name>Mg(2+)</name>
        <dbReference type="ChEBI" id="CHEBI:18420"/>
    </cofactor>
</comment>
<evidence type="ECO:0000256" key="8">
    <source>
        <dbReference type="ARBA" id="ARBA00022679"/>
    </source>
</evidence>
<dbReference type="InterPro" id="IPR027421">
    <property type="entry name" value="DNA_pol_lamdba_lyase_dom_sf"/>
</dbReference>
<proteinExistence type="predicted"/>
<feature type="domain" description="Helix-hairpin-helix DNA-binding motif class 1" evidence="22">
    <location>
        <begin position="91"/>
        <end position="110"/>
    </location>
</feature>
<evidence type="ECO:0000256" key="14">
    <source>
        <dbReference type="ARBA" id="ARBA00023053"/>
    </source>
</evidence>
<dbReference type="InterPro" id="IPR010996">
    <property type="entry name" value="HHH_MUS81"/>
</dbReference>
<evidence type="ECO:0000256" key="20">
    <source>
        <dbReference type="ARBA" id="ARBA00045548"/>
    </source>
</evidence>
<dbReference type="GO" id="GO:0008270">
    <property type="term" value="F:zinc ion binding"/>
    <property type="evidence" value="ECO:0007669"/>
    <property type="project" value="TreeGrafter"/>
</dbReference>
<dbReference type="CDD" id="cd00141">
    <property type="entry name" value="NT_POLXc"/>
    <property type="match status" value="1"/>
</dbReference>
<feature type="domain" description="Helix-hairpin-helix DNA-binding motif class 1" evidence="22">
    <location>
        <begin position="51"/>
        <end position="70"/>
    </location>
</feature>
<keyword evidence="15" id="KW-0234">DNA repair</keyword>
<reference evidence="25 26" key="1">
    <citation type="submission" date="2019-07" db="EMBL/GenBank/DDBJ databases">
        <authorList>
            <person name="Cremers G."/>
        </authorList>
    </citation>
    <scope>NUCLEOTIDE SEQUENCE [LARGE SCALE GENOMIC DNA]</scope>
</reference>
<dbReference type="CDD" id="cd07436">
    <property type="entry name" value="PHP_PolX"/>
    <property type="match status" value="1"/>
</dbReference>
<evidence type="ECO:0000256" key="10">
    <source>
        <dbReference type="ARBA" id="ARBA00022705"/>
    </source>
</evidence>
<evidence type="ECO:0000256" key="17">
    <source>
        <dbReference type="ARBA" id="ARBA00035726"/>
    </source>
</evidence>
<dbReference type="PANTHER" id="PTHR36928:SF1">
    <property type="entry name" value="PHOSPHATASE YCDX-RELATED"/>
    <property type="match status" value="1"/>
</dbReference>
<evidence type="ECO:0000256" key="11">
    <source>
        <dbReference type="ARBA" id="ARBA00022763"/>
    </source>
</evidence>
<feature type="domain" description="Helix-hairpin-helix DNA-binding motif class 1" evidence="22">
    <location>
        <begin position="126"/>
        <end position="145"/>
    </location>
</feature>
<dbReference type="SUPFAM" id="SSF47802">
    <property type="entry name" value="DNA polymerase beta, N-terminal domain-like"/>
    <property type="match status" value="1"/>
</dbReference>
<feature type="domain" description="Polymerase/histidinol phosphatase N-terminal" evidence="23">
    <location>
        <begin position="339"/>
        <end position="418"/>
    </location>
</feature>
<comment type="function">
    <text evidence="20">Repair polymerase that plays a key role in base-excision repair. During this process, the damaged base is excised by specific DNA glycosylases, the DNA backbone is nicked at the abasic site by an apurinic/apyrimidic (AP) endonuclease, and POLB removes 5'-deoxyribose-phosphate from the preincised AP site acting as a 5'-deoxyribose-phosphate lyase (5'-dRP lyase); through its DNA polymerase activity, it adds one nucleotide to the 3' end of the arising single-nucleotide gap. Conducts 'gap-filling' DNA synthesis in a stepwise distributive fashion rather than in a processive fashion as for other DNA polymerases. It is also able to cleave sugar-phosphate bonds 3' to an intact AP site, acting as an AP lyase.</text>
</comment>
<dbReference type="Gene3D" id="3.30.210.10">
    <property type="entry name" value="DNA polymerase, thumb domain"/>
    <property type="match status" value="1"/>
</dbReference>
<evidence type="ECO:0000256" key="9">
    <source>
        <dbReference type="ARBA" id="ARBA00022695"/>
    </source>
</evidence>
<keyword evidence="12" id="KW-0832">Ubl conjugation</keyword>
<dbReference type="InterPro" id="IPR047967">
    <property type="entry name" value="PolX_PHP"/>
</dbReference>
<organism evidence="25 26">
    <name type="scientific">Candidatus Methylomirabilis lanthanidiphila</name>
    <dbReference type="NCBI Taxonomy" id="2211376"/>
    <lineage>
        <taxon>Bacteria</taxon>
        <taxon>Candidatus Methylomirabilota</taxon>
        <taxon>Candidatus Methylomirabilia</taxon>
        <taxon>Candidatus Methylomirabilales</taxon>
        <taxon>Candidatus Methylomirabilaceae</taxon>
        <taxon>Candidatus Methylomirabilis</taxon>
    </lineage>
</organism>
<dbReference type="Pfam" id="PF14520">
    <property type="entry name" value="HHH_5"/>
    <property type="match status" value="1"/>
</dbReference>
<evidence type="ECO:0000313" key="25">
    <source>
        <dbReference type="EMBL" id="VUZ86164.1"/>
    </source>
</evidence>
<dbReference type="GO" id="GO:0042578">
    <property type="term" value="F:phosphoric ester hydrolase activity"/>
    <property type="evidence" value="ECO:0007669"/>
    <property type="project" value="TreeGrafter"/>
</dbReference>
<dbReference type="SMART" id="SM00481">
    <property type="entry name" value="POLIIIAc"/>
    <property type="match status" value="1"/>
</dbReference>
<evidence type="ECO:0000256" key="12">
    <source>
        <dbReference type="ARBA" id="ARBA00022843"/>
    </source>
</evidence>
<dbReference type="InterPro" id="IPR043519">
    <property type="entry name" value="NT_sf"/>
</dbReference>
<dbReference type="EC" id="2.7.7.7" evidence="3"/>
<evidence type="ECO:0000256" key="3">
    <source>
        <dbReference type="ARBA" id="ARBA00012417"/>
    </source>
</evidence>
<dbReference type="FunFam" id="3.20.20.140:FF:000047">
    <property type="entry name" value="PHP domain-containing protein"/>
    <property type="match status" value="1"/>
</dbReference>
<dbReference type="InterPro" id="IPR003583">
    <property type="entry name" value="Hlx-hairpin-Hlx_DNA-bd_motif"/>
</dbReference>
<dbReference type="AlphaFoldDB" id="A0A564ZLH2"/>
<comment type="subcellular location">
    <subcellularLocation>
        <location evidence="2">Cytoplasm</location>
    </subcellularLocation>
</comment>
<evidence type="ECO:0000256" key="15">
    <source>
        <dbReference type="ARBA" id="ARBA00023204"/>
    </source>
</evidence>
<dbReference type="InterPro" id="IPR050243">
    <property type="entry name" value="PHP_phosphatase"/>
</dbReference>
<dbReference type="InterPro" id="IPR022311">
    <property type="entry name" value="PolX-like"/>
</dbReference>
<dbReference type="PRINTS" id="PR00870">
    <property type="entry name" value="DNAPOLXBETA"/>
</dbReference>
<dbReference type="InterPro" id="IPR004013">
    <property type="entry name" value="PHP_dom"/>
</dbReference>
<evidence type="ECO:0000256" key="7">
    <source>
        <dbReference type="ARBA" id="ARBA00022634"/>
    </source>
</evidence>
<name>A0A564ZLH2_9BACT</name>
<evidence type="ECO:0000256" key="4">
    <source>
        <dbReference type="ARBA" id="ARBA00012720"/>
    </source>
</evidence>
<keyword evidence="9" id="KW-0548">Nucleotidyltransferase</keyword>
<gene>
    <name evidence="25" type="ORF">MELA_02560</name>
</gene>
<protein>
    <recommendedName>
        <fullName evidence="5">DNA polymerase beta</fullName>
        <ecNumber evidence="3">2.7.7.7</ecNumber>
        <ecNumber evidence="4">4.2.99.18</ecNumber>
    </recommendedName>
    <alternativeName>
        <fullName evidence="16">5'-deoxyribose-phosphate lyase</fullName>
    </alternativeName>
    <alternativeName>
        <fullName evidence="17">AP lyase</fullName>
    </alternativeName>
</protein>
<evidence type="ECO:0000256" key="2">
    <source>
        <dbReference type="ARBA" id="ARBA00004496"/>
    </source>
</evidence>
<keyword evidence="26" id="KW-1185">Reference proteome</keyword>
<dbReference type="GO" id="GO:0006281">
    <property type="term" value="P:DNA repair"/>
    <property type="evidence" value="ECO:0007669"/>
    <property type="project" value="UniProtKB-KW"/>
</dbReference>